<accession>D3Q612</accession>
<sequence length="177" mass="19947">MGDEDYTGFATDCYNLWKAGHVYIPIVADTYAEASRSLGSIYAWHDGEAMGTNEEDVVFRNKMARGQSEAKQEFKDLRDLIQTILARTSQNLYDVGEVLEDAAKGFADRDKDNANEIGSARDQLDQQIDDYEKKVKEDEKDADRDDEPIAPEGEAETKPDNSRDDSDVVKDILPEEE</sequence>
<dbReference type="HOGENOM" id="CLU_1517031_0_0_11"/>
<dbReference type="OrthoDB" id="9905252at2"/>
<feature type="compositionally biased region" description="Basic and acidic residues" evidence="1">
    <location>
        <begin position="130"/>
        <end position="143"/>
    </location>
</feature>
<dbReference type="EMBL" id="CP001778">
    <property type="protein sequence ID" value="ADD40311.1"/>
    <property type="molecule type" value="Genomic_DNA"/>
</dbReference>
<evidence type="ECO:0000313" key="2">
    <source>
        <dbReference type="EMBL" id="ADD40311.1"/>
    </source>
</evidence>
<dbReference type="KEGG" id="sna:Snas_0597"/>
<dbReference type="Proteomes" id="UP000000844">
    <property type="component" value="Chromosome"/>
</dbReference>
<feature type="compositionally biased region" description="Basic and acidic residues" evidence="1">
    <location>
        <begin position="155"/>
        <end position="177"/>
    </location>
</feature>
<evidence type="ECO:0000256" key="1">
    <source>
        <dbReference type="SAM" id="MobiDB-lite"/>
    </source>
</evidence>
<organism evidence="2 3">
    <name type="scientific">Stackebrandtia nassauensis (strain DSM 44728 / CIP 108903 / NRRL B-16338 / NBRC 102104 / LLR-40K-21)</name>
    <dbReference type="NCBI Taxonomy" id="446470"/>
    <lineage>
        <taxon>Bacteria</taxon>
        <taxon>Bacillati</taxon>
        <taxon>Actinomycetota</taxon>
        <taxon>Actinomycetes</taxon>
        <taxon>Glycomycetales</taxon>
        <taxon>Glycomycetaceae</taxon>
        <taxon>Stackebrandtia</taxon>
    </lineage>
</organism>
<reference evidence="2 3" key="1">
    <citation type="journal article" date="2009" name="Stand. Genomic Sci.">
        <title>Complete genome sequence of Stackebrandtia nassauensis type strain (LLR-40K-21).</title>
        <authorList>
            <person name="Munk C."/>
            <person name="Lapidus A."/>
            <person name="Copeland A."/>
            <person name="Jando M."/>
            <person name="Mayilraj S."/>
            <person name="Glavina Del Rio T."/>
            <person name="Nolan M."/>
            <person name="Chen F."/>
            <person name="Lucas S."/>
            <person name="Tice H."/>
            <person name="Cheng J.F."/>
            <person name="Han C."/>
            <person name="Detter J.C."/>
            <person name="Bruce D."/>
            <person name="Goodwin L."/>
            <person name="Chain P."/>
            <person name="Pitluck S."/>
            <person name="Goker M."/>
            <person name="Ovchinikova G."/>
            <person name="Pati A."/>
            <person name="Ivanova N."/>
            <person name="Mavromatis K."/>
            <person name="Chen A."/>
            <person name="Palaniappan K."/>
            <person name="Land M."/>
            <person name="Hauser L."/>
            <person name="Chang Y.J."/>
            <person name="Jeffries C.D."/>
            <person name="Bristow J."/>
            <person name="Eisen J.A."/>
            <person name="Markowitz V."/>
            <person name="Hugenholtz P."/>
            <person name="Kyrpides N.C."/>
            <person name="Klenk H.P."/>
        </authorList>
    </citation>
    <scope>NUCLEOTIDE SEQUENCE [LARGE SCALE GENOMIC DNA]</scope>
    <source>
        <strain evidence="3">DSM 44728 / CIP 108903 / NRRL B-16338 / NBRC 102104 / LLR-40K-21</strain>
    </source>
</reference>
<dbReference type="STRING" id="446470.Snas_0597"/>
<name>D3Q612_STANL</name>
<evidence type="ECO:0000313" key="3">
    <source>
        <dbReference type="Proteomes" id="UP000000844"/>
    </source>
</evidence>
<feature type="region of interest" description="Disordered" evidence="1">
    <location>
        <begin position="110"/>
        <end position="177"/>
    </location>
</feature>
<gene>
    <name evidence="2" type="ordered locus">Snas_0597</name>
</gene>
<dbReference type="AlphaFoldDB" id="D3Q612"/>
<protein>
    <submittedName>
        <fullName evidence="2">Uncharacterized protein</fullName>
    </submittedName>
</protein>
<keyword evidence="3" id="KW-1185">Reference proteome</keyword>
<proteinExistence type="predicted"/>
<dbReference type="RefSeq" id="WP_013015882.1">
    <property type="nucleotide sequence ID" value="NC_013947.1"/>
</dbReference>